<sequence>PPPDHLYGSYEEAYSALRAHGIQHGYSLILKRSWPHNSAIKTRYYYHCDHFRNNYQSTAKVLSTSTRSTGCPFRLVIFRIKHSNQWKLEVQNKDHNHSQSI</sequence>
<accession>W7E328</accession>
<dbReference type="AlphaFoldDB" id="W7E328"/>
<feature type="non-terminal residue" evidence="1">
    <location>
        <position position="101"/>
    </location>
</feature>
<dbReference type="Proteomes" id="UP000054337">
    <property type="component" value="Unassembled WGS sequence"/>
</dbReference>
<feature type="non-terminal residue" evidence="1">
    <location>
        <position position="1"/>
    </location>
</feature>
<evidence type="ECO:0000313" key="1">
    <source>
        <dbReference type="EMBL" id="EUN20425.1"/>
    </source>
</evidence>
<organism evidence="1 2">
    <name type="scientific">Bipolaris victoriae (strain FI3)</name>
    <name type="common">Victoria blight of oats agent</name>
    <name type="synonym">Cochliobolus victoriae</name>
    <dbReference type="NCBI Taxonomy" id="930091"/>
    <lineage>
        <taxon>Eukaryota</taxon>
        <taxon>Fungi</taxon>
        <taxon>Dikarya</taxon>
        <taxon>Ascomycota</taxon>
        <taxon>Pezizomycotina</taxon>
        <taxon>Dothideomycetes</taxon>
        <taxon>Pleosporomycetidae</taxon>
        <taxon>Pleosporales</taxon>
        <taxon>Pleosporineae</taxon>
        <taxon>Pleosporaceae</taxon>
        <taxon>Bipolaris</taxon>
    </lineage>
</organism>
<proteinExistence type="predicted"/>
<dbReference type="EMBL" id="KI969071">
    <property type="protein sequence ID" value="EUN20425.1"/>
    <property type="molecule type" value="Genomic_DNA"/>
</dbReference>
<dbReference type="RefSeq" id="XP_014549999.1">
    <property type="nucleotide sequence ID" value="XM_014694513.1"/>
</dbReference>
<gene>
    <name evidence="1" type="ORF">COCVIDRAFT_64359</name>
</gene>
<name>W7E328_BIPV3</name>
<dbReference type="HOGENOM" id="CLU_2298245_0_0_1"/>
<reference evidence="1 2" key="1">
    <citation type="journal article" date="2013" name="PLoS Genet.">
        <title>Comparative genome structure, secondary metabolite, and effector coding capacity across Cochliobolus pathogens.</title>
        <authorList>
            <person name="Condon B.J."/>
            <person name="Leng Y."/>
            <person name="Wu D."/>
            <person name="Bushley K.E."/>
            <person name="Ohm R.A."/>
            <person name="Otillar R."/>
            <person name="Martin J."/>
            <person name="Schackwitz W."/>
            <person name="Grimwood J."/>
            <person name="MohdZainudin N."/>
            <person name="Xue C."/>
            <person name="Wang R."/>
            <person name="Manning V.A."/>
            <person name="Dhillon B."/>
            <person name="Tu Z.J."/>
            <person name="Steffenson B.J."/>
            <person name="Salamov A."/>
            <person name="Sun H."/>
            <person name="Lowry S."/>
            <person name="LaButti K."/>
            <person name="Han J."/>
            <person name="Copeland A."/>
            <person name="Lindquist E."/>
            <person name="Barry K."/>
            <person name="Schmutz J."/>
            <person name="Baker S.E."/>
            <person name="Ciuffetti L.M."/>
            <person name="Grigoriev I.V."/>
            <person name="Zhong S."/>
            <person name="Turgeon B.G."/>
        </authorList>
    </citation>
    <scope>NUCLEOTIDE SEQUENCE [LARGE SCALE GENOMIC DNA]</scope>
    <source>
        <strain evidence="1 2">FI3</strain>
    </source>
</reference>
<dbReference type="GeneID" id="26257742"/>
<evidence type="ECO:0008006" key="3">
    <source>
        <dbReference type="Google" id="ProtNLM"/>
    </source>
</evidence>
<protein>
    <recommendedName>
        <fullName evidence="3">FAR1 domain-containing protein</fullName>
    </recommendedName>
</protein>
<evidence type="ECO:0000313" key="2">
    <source>
        <dbReference type="Proteomes" id="UP000054337"/>
    </source>
</evidence>
<keyword evidence="2" id="KW-1185">Reference proteome</keyword>